<dbReference type="GO" id="GO:0004497">
    <property type="term" value="F:monooxygenase activity"/>
    <property type="evidence" value="ECO:0007669"/>
    <property type="project" value="InterPro"/>
</dbReference>
<dbReference type="EMBL" id="JAULSY010000036">
    <property type="protein sequence ID" value="KAK0670036.1"/>
    <property type="molecule type" value="Genomic_DNA"/>
</dbReference>
<dbReference type="GO" id="GO:0016705">
    <property type="term" value="F:oxidoreductase activity, acting on paired donors, with incorporation or reduction of molecular oxygen"/>
    <property type="evidence" value="ECO:0007669"/>
    <property type="project" value="InterPro"/>
</dbReference>
<organism evidence="2 3">
    <name type="scientific">Cercophora samala</name>
    <dbReference type="NCBI Taxonomy" id="330535"/>
    <lineage>
        <taxon>Eukaryota</taxon>
        <taxon>Fungi</taxon>
        <taxon>Dikarya</taxon>
        <taxon>Ascomycota</taxon>
        <taxon>Pezizomycotina</taxon>
        <taxon>Sordariomycetes</taxon>
        <taxon>Sordariomycetidae</taxon>
        <taxon>Sordariales</taxon>
        <taxon>Lasiosphaeriaceae</taxon>
        <taxon>Cercophora</taxon>
    </lineage>
</organism>
<name>A0AA39ZFG9_9PEZI</name>
<sequence>MLSSLHDALASIPSLVKSPILFCQVFYFFFTGILGLVAILGIACVEFARKFIPFLSHMIDFGPPAWFQLHENEDINVWLNNQKATINFSFAGALKPCDTLPLRAAANENIALAFNITNSLTTTSPSTHREFLKIASSIINRSDRDWTALFETATSTLTAELTRHPSQPLHLAEATRITCLKVVLMDNFYIADPSKNLPRDSLVMITEQINKQWLKAKTSAEKPTSSPLLTRHLNVLGLKHRSLNTFPKPEEVLSIIMPQYETLWRVVMATYLLAFHLYPSPTLAARLSPVPGCLGTKSPEENEALKLAKEGLRLTPSNKRIYRHTPSPSSQTIKADLELMHRHPYIWGPSALEFNPYRFDNLTPLQREAYLPYSLRPHRCPAFGGFGDRMVTCLVVAMGRVLDTTTAAGKVFDKDWVDGKAETEREWVDTGRDGLEGWRYQPAL</sequence>
<feature type="transmembrane region" description="Helical" evidence="1">
    <location>
        <begin position="25"/>
        <end position="48"/>
    </location>
</feature>
<dbReference type="Gene3D" id="1.10.630.10">
    <property type="entry name" value="Cytochrome P450"/>
    <property type="match status" value="1"/>
</dbReference>
<dbReference type="GO" id="GO:0020037">
    <property type="term" value="F:heme binding"/>
    <property type="evidence" value="ECO:0007669"/>
    <property type="project" value="InterPro"/>
</dbReference>
<dbReference type="Proteomes" id="UP001174997">
    <property type="component" value="Unassembled WGS sequence"/>
</dbReference>
<keyword evidence="1" id="KW-0812">Transmembrane</keyword>
<proteinExistence type="predicted"/>
<keyword evidence="3" id="KW-1185">Reference proteome</keyword>
<dbReference type="AlphaFoldDB" id="A0AA39ZFG9"/>
<gene>
    <name evidence="2" type="ORF">QBC41DRAFT_222623</name>
</gene>
<reference evidence="2" key="1">
    <citation type="submission" date="2023-06" db="EMBL/GenBank/DDBJ databases">
        <title>Genome-scale phylogeny and comparative genomics of the fungal order Sordariales.</title>
        <authorList>
            <consortium name="Lawrence Berkeley National Laboratory"/>
            <person name="Hensen N."/>
            <person name="Bonometti L."/>
            <person name="Westerberg I."/>
            <person name="Brannstrom I.O."/>
            <person name="Guillou S."/>
            <person name="Cros-Aarteil S."/>
            <person name="Calhoun S."/>
            <person name="Haridas S."/>
            <person name="Kuo A."/>
            <person name="Mondo S."/>
            <person name="Pangilinan J."/>
            <person name="Riley R."/>
            <person name="Labutti K."/>
            <person name="Andreopoulos B."/>
            <person name="Lipzen A."/>
            <person name="Chen C."/>
            <person name="Yanf M."/>
            <person name="Daum C."/>
            <person name="Ng V."/>
            <person name="Clum A."/>
            <person name="Steindorff A."/>
            <person name="Ohm R."/>
            <person name="Martin F."/>
            <person name="Silar P."/>
            <person name="Natvig D."/>
            <person name="Lalanne C."/>
            <person name="Gautier V."/>
            <person name="Ament-Velasquez S.L."/>
            <person name="Kruys A."/>
            <person name="Hutchinson M.I."/>
            <person name="Powell A.J."/>
            <person name="Barry K."/>
            <person name="Miller A.N."/>
            <person name="Grigoriev I.V."/>
            <person name="Debuchy R."/>
            <person name="Gladieux P."/>
            <person name="Thoren M.H."/>
            <person name="Johannesson H."/>
        </authorList>
    </citation>
    <scope>NUCLEOTIDE SEQUENCE</scope>
    <source>
        <strain evidence="2">CBS 307.81</strain>
    </source>
</reference>
<evidence type="ECO:0008006" key="4">
    <source>
        <dbReference type="Google" id="ProtNLM"/>
    </source>
</evidence>
<protein>
    <recommendedName>
        <fullName evidence="4">Cytochrome P450</fullName>
    </recommendedName>
</protein>
<dbReference type="SUPFAM" id="SSF48264">
    <property type="entry name" value="Cytochrome P450"/>
    <property type="match status" value="2"/>
</dbReference>
<dbReference type="GO" id="GO:0005506">
    <property type="term" value="F:iron ion binding"/>
    <property type="evidence" value="ECO:0007669"/>
    <property type="project" value="InterPro"/>
</dbReference>
<evidence type="ECO:0000313" key="3">
    <source>
        <dbReference type="Proteomes" id="UP001174997"/>
    </source>
</evidence>
<comment type="caution">
    <text evidence="2">The sequence shown here is derived from an EMBL/GenBank/DDBJ whole genome shotgun (WGS) entry which is preliminary data.</text>
</comment>
<evidence type="ECO:0000313" key="2">
    <source>
        <dbReference type="EMBL" id="KAK0670036.1"/>
    </source>
</evidence>
<accession>A0AA39ZFG9</accession>
<evidence type="ECO:0000256" key="1">
    <source>
        <dbReference type="SAM" id="Phobius"/>
    </source>
</evidence>
<keyword evidence="1" id="KW-1133">Transmembrane helix</keyword>
<dbReference type="InterPro" id="IPR036396">
    <property type="entry name" value="Cyt_P450_sf"/>
</dbReference>
<keyword evidence="1" id="KW-0472">Membrane</keyword>